<dbReference type="SUPFAM" id="SSF57903">
    <property type="entry name" value="FYVE/PHD zinc finger"/>
    <property type="match status" value="1"/>
</dbReference>
<reference evidence="2 3" key="1">
    <citation type="submission" date="2015-06" db="EMBL/GenBank/DDBJ databases">
        <title>Draft genome of the ant-associated black yeast Phialophora attae CBS 131958.</title>
        <authorList>
            <person name="Moreno L.F."/>
            <person name="Stielow B.J."/>
            <person name="de Hoog S."/>
            <person name="Vicente V.A."/>
            <person name="Weiss V.A."/>
            <person name="de Vries M."/>
            <person name="Cruz L.M."/>
            <person name="Souza E.M."/>
        </authorList>
    </citation>
    <scope>NUCLEOTIDE SEQUENCE [LARGE SCALE GENOMIC DNA]</scope>
    <source>
        <strain evidence="2 3">CBS 131958</strain>
    </source>
</reference>
<evidence type="ECO:0000313" key="3">
    <source>
        <dbReference type="Proteomes" id="UP000038010"/>
    </source>
</evidence>
<comment type="caution">
    <text evidence="2">The sequence shown here is derived from an EMBL/GenBank/DDBJ whole genome shotgun (WGS) entry which is preliminary data.</text>
</comment>
<dbReference type="EMBL" id="LFJN01000017">
    <property type="protein sequence ID" value="KPI38710.1"/>
    <property type="molecule type" value="Genomic_DNA"/>
</dbReference>
<evidence type="ECO:0000313" key="2">
    <source>
        <dbReference type="EMBL" id="KPI38710.1"/>
    </source>
</evidence>
<proteinExistence type="predicted"/>
<dbReference type="GeneID" id="28738090"/>
<feature type="compositionally biased region" description="Polar residues" evidence="1">
    <location>
        <begin position="440"/>
        <end position="477"/>
    </location>
</feature>
<dbReference type="RefSeq" id="XP_017998673.1">
    <property type="nucleotide sequence ID" value="XM_018146210.1"/>
</dbReference>
<feature type="region of interest" description="Disordered" evidence="1">
    <location>
        <begin position="289"/>
        <end position="312"/>
    </location>
</feature>
<protein>
    <recommendedName>
        <fullName evidence="4">Zinc finger PHD-type domain-containing protein</fullName>
    </recommendedName>
</protein>
<accession>A0A0N1H756</accession>
<evidence type="ECO:0008006" key="4">
    <source>
        <dbReference type="Google" id="ProtNLM"/>
    </source>
</evidence>
<dbReference type="Proteomes" id="UP000038010">
    <property type="component" value="Unassembled WGS sequence"/>
</dbReference>
<gene>
    <name evidence="2" type="ORF">AB675_5958</name>
</gene>
<feature type="compositionally biased region" description="Acidic residues" evidence="1">
    <location>
        <begin position="417"/>
        <end position="426"/>
    </location>
</feature>
<evidence type="ECO:0000256" key="1">
    <source>
        <dbReference type="SAM" id="MobiDB-lite"/>
    </source>
</evidence>
<dbReference type="VEuPathDB" id="FungiDB:AB675_5958"/>
<sequence length="600" mass="67028">MTSNPYELAPGHVLFKPKNKSRYCTVATLKDNEGGFSEDDVRDFIQFSHQGLFKKLKGLPIPSDHVEEPADLGYAHLTAAESVLTMSASMQLPDGRPRRGQQTPKTKVYLDRTLESQHKRHIESFVLSGQLILLRKVRKPGTLIICSAPSCQHAVGAGSFYISLTGLDQQEIHYGLECLEILFTDKPTTMGRAKRVFNHFALDGVLDDDVFMPHNLPSNSLESRMLRQEKLDEIQDVIKEDLQHELSRSMAADYTIDNDSLLLQRPANLEPLRARYKKQGLTGYDQHLAARGGKASQDQDHQSSADVPPTAGTFPVDDGLDLICYCREPVGDEYVVQCCHELCLIGRFHIKCCNEEDFDIYTGDFYCEFCANLACSNPEDESTGELLAGATSDALAIEATEMLPVNDHYLAEGVPEVSEEQLETPSDESPRTPSTPRTPNQQLSVDVSHLSSPYSGSPTRFVTINSRPVRQDGSPTRTGLDGIFEDKPKVIGALESTANNNGSSPITFMDFAPFITYEAMPSSTGLHENEIMRLEGWRYCMPRSKLLSRLPHDMFINVLNAAYAPRTDIKIAAEQWINTMVHFGGRKRVVFDKLSKWLKY</sequence>
<organism evidence="2 3">
    <name type="scientific">Cyphellophora attinorum</name>
    <dbReference type="NCBI Taxonomy" id="1664694"/>
    <lineage>
        <taxon>Eukaryota</taxon>
        <taxon>Fungi</taxon>
        <taxon>Dikarya</taxon>
        <taxon>Ascomycota</taxon>
        <taxon>Pezizomycotina</taxon>
        <taxon>Eurotiomycetes</taxon>
        <taxon>Chaetothyriomycetidae</taxon>
        <taxon>Chaetothyriales</taxon>
        <taxon>Cyphellophoraceae</taxon>
        <taxon>Cyphellophora</taxon>
    </lineage>
</organism>
<dbReference type="InterPro" id="IPR011011">
    <property type="entry name" value="Znf_FYVE_PHD"/>
</dbReference>
<feature type="region of interest" description="Disordered" evidence="1">
    <location>
        <begin position="416"/>
        <end position="482"/>
    </location>
</feature>
<keyword evidence="3" id="KW-1185">Reference proteome</keyword>
<name>A0A0N1H756_9EURO</name>
<dbReference type="Gene3D" id="3.30.40.10">
    <property type="entry name" value="Zinc/RING finger domain, C3HC4 (zinc finger)"/>
    <property type="match status" value="1"/>
</dbReference>
<dbReference type="AlphaFoldDB" id="A0A0N1H756"/>
<dbReference type="InterPro" id="IPR013083">
    <property type="entry name" value="Znf_RING/FYVE/PHD"/>
</dbReference>
<dbReference type="OrthoDB" id="5417730at2759"/>